<comment type="caution">
    <text evidence="2">The sequence shown here is derived from an EMBL/GenBank/DDBJ whole genome shotgun (WGS) entry which is preliminary data.</text>
</comment>
<feature type="domain" description="N-acetyltransferase" evidence="1">
    <location>
        <begin position="34"/>
        <end position="194"/>
    </location>
</feature>
<dbReference type="AlphaFoldDB" id="A0A9P6B4W3"/>
<protein>
    <recommendedName>
        <fullName evidence="1">N-acetyltransferase domain-containing protein</fullName>
    </recommendedName>
</protein>
<dbReference type="SUPFAM" id="SSF55729">
    <property type="entry name" value="Acyl-CoA N-acyltransferases (Nat)"/>
    <property type="match status" value="1"/>
</dbReference>
<dbReference type="OrthoDB" id="10264707at2759"/>
<dbReference type="InterPro" id="IPR000182">
    <property type="entry name" value="GNAT_dom"/>
</dbReference>
<evidence type="ECO:0000313" key="3">
    <source>
        <dbReference type="Proteomes" id="UP000886523"/>
    </source>
</evidence>
<dbReference type="Gene3D" id="3.40.630.30">
    <property type="match status" value="1"/>
</dbReference>
<dbReference type="PANTHER" id="PTHR43138">
    <property type="entry name" value="ACETYLTRANSFERASE, GNAT FAMILY"/>
    <property type="match status" value="1"/>
</dbReference>
<keyword evidence="3" id="KW-1185">Reference proteome</keyword>
<sequence length="202" mass="22182">GSKISVHHIDGSTCPQALVDFLHGTLEAELDRGLTYPHEYPIGAEGFVDYFFGGDVFLGIAYMEAVNASEPSTLEEALAGRALEDCVAGAYYIKPNYPGRSSHICNGGFLVPSSWRGKRYGLLLAKSYLHYAPQLGYRASVFNLVFKNNLASIAIWDRLGFQRTGLIPEAGRLKKSDGTGEEYVDAIVYYKSFVEDASAEHQ</sequence>
<reference evidence="2" key="1">
    <citation type="journal article" date="2020" name="Nat. Commun.">
        <title>Large-scale genome sequencing of mycorrhizal fungi provides insights into the early evolution of symbiotic traits.</title>
        <authorList>
            <person name="Miyauchi S."/>
            <person name="Kiss E."/>
            <person name="Kuo A."/>
            <person name="Drula E."/>
            <person name="Kohler A."/>
            <person name="Sanchez-Garcia M."/>
            <person name="Morin E."/>
            <person name="Andreopoulos B."/>
            <person name="Barry K.W."/>
            <person name="Bonito G."/>
            <person name="Buee M."/>
            <person name="Carver A."/>
            <person name="Chen C."/>
            <person name="Cichocki N."/>
            <person name="Clum A."/>
            <person name="Culley D."/>
            <person name="Crous P.W."/>
            <person name="Fauchery L."/>
            <person name="Girlanda M."/>
            <person name="Hayes R.D."/>
            <person name="Keri Z."/>
            <person name="LaButti K."/>
            <person name="Lipzen A."/>
            <person name="Lombard V."/>
            <person name="Magnuson J."/>
            <person name="Maillard F."/>
            <person name="Murat C."/>
            <person name="Nolan M."/>
            <person name="Ohm R.A."/>
            <person name="Pangilinan J."/>
            <person name="Pereira M.F."/>
            <person name="Perotto S."/>
            <person name="Peter M."/>
            <person name="Pfister S."/>
            <person name="Riley R."/>
            <person name="Sitrit Y."/>
            <person name="Stielow J.B."/>
            <person name="Szollosi G."/>
            <person name="Zifcakova L."/>
            <person name="Stursova M."/>
            <person name="Spatafora J.W."/>
            <person name="Tedersoo L."/>
            <person name="Vaario L.M."/>
            <person name="Yamada A."/>
            <person name="Yan M."/>
            <person name="Wang P."/>
            <person name="Xu J."/>
            <person name="Bruns T."/>
            <person name="Baldrian P."/>
            <person name="Vilgalys R."/>
            <person name="Dunand C."/>
            <person name="Henrissat B."/>
            <person name="Grigoriev I.V."/>
            <person name="Hibbett D."/>
            <person name="Nagy L.G."/>
            <person name="Martin F.M."/>
        </authorList>
    </citation>
    <scope>NUCLEOTIDE SEQUENCE</scope>
    <source>
        <strain evidence="2">UP504</strain>
    </source>
</reference>
<dbReference type="PANTHER" id="PTHR43138:SF1">
    <property type="entry name" value="N-ACETYLTRANSFERASE ACA1"/>
    <property type="match status" value="1"/>
</dbReference>
<evidence type="ECO:0000313" key="2">
    <source>
        <dbReference type="EMBL" id="KAF9517610.1"/>
    </source>
</evidence>
<dbReference type="InterPro" id="IPR016181">
    <property type="entry name" value="Acyl_CoA_acyltransferase"/>
</dbReference>
<dbReference type="Pfam" id="PF00583">
    <property type="entry name" value="Acetyltransf_1"/>
    <property type="match status" value="1"/>
</dbReference>
<feature type="non-terminal residue" evidence="2">
    <location>
        <position position="1"/>
    </location>
</feature>
<dbReference type="GO" id="GO:0005634">
    <property type="term" value="C:nucleus"/>
    <property type="evidence" value="ECO:0007669"/>
    <property type="project" value="TreeGrafter"/>
</dbReference>
<name>A0A9P6B4W3_9AGAM</name>
<organism evidence="2 3">
    <name type="scientific">Hydnum rufescens UP504</name>
    <dbReference type="NCBI Taxonomy" id="1448309"/>
    <lineage>
        <taxon>Eukaryota</taxon>
        <taxon>Fungi</taxon>
        <taxon>Dikarya</taxon>
        <taxon>Basidiomycota</taxon>
        <taxon>Agaricomycotina</taxon>
        <taxon>Agaricomycetes</taxon>
        <taxon>Cantharellales</taxon>
        <taxon>Hydnaceae</taxon>
        <taxon>Hydnum</taxon>
    </lineage>
</organism>
<dbReference type="InterPro" id="IPR052742">
    <property type="entry name" value="Mito_N-acetyltransferase"/>
</dbReference>
<gene>
    <name evidence="2" type="ORF">BS47DRAFT_1290612</name>
</gene>
<dbReference type="Proteomes" id="UP000886523">
    <property type="component" value="Unassembled WGS sequence"/>
</dbReference>
<evidence type="ECO:0000259" key="1">
    <source>
        <dbReference type="PROSITE" id="PS51186"/>
    </source>
</evidence>
<dbReference type="PROSITE" id="PS51186">
    <property type="entry name" value="GNAT"/>
    <property type="match status" value="1"/>
</dbReference>
<dbReference type="GO" id="GO:0016747">
    <property type="term" value="F:acyltransferase activity, transferring groups other than amino-acyl groups"/>
    <property type="evidence" value="ECO:0007669"/>
    <property type="project" value="InterPro"/>
</dbReference>
<proteinExistence type="predicted"/>
<dbReference type="EMBL" id="MU128930">
    <property type="protein sequence ID" value="KAF9517610.1"/>
    <property type="molecule type" value="Genomic_DNA"/>
</dbReference>
<accession>A0A9P6B4W3</accession>